<dbReference type="Proteomes" id="UP000609651">
    <property type="component" value="Unassembled WGS sequence"/>
</dbReference>
<dbReference type="InterPro" id="IPR013022">
    <property type="entry name" value="Xyl_isomerase-like_TIM-brl"/>
</dbReference>
<reference evidence="3 4" key="1">
    <citation type="journal article" date="2020" name="Syst. Appl. Microbiol.">
        <title>Alienimonas chondri sp. nov., a novel planctomycete isolated from the biofilm of the red alga Chondrus crispus.</title>
        <authorList>
            <person name="Vitorino I."/>
            <person name="Albuquerque L."/>
            <person name="Wiegand S."/>
            <person name="Kallscheuer N."/>
            <person name="da Costa M.S."/>
            <person name="Lobo-da-Cunha A."/>
            <person name="Jogler C."/>
            <person name="Lage O.M."/>
        </authorList>
    </citation>
    <scope>NUCLEOTIDE SEQUENCE [LARGE SCALE GENOMIC DNA]</scope>
    <source>
        <strain evidence="3 4">LzC2</strain>
    </source>
</reference>
<dbReference type="SUPFAM" id="SSF51658">
    <property type="entry name" value="Xylose isomerase-like"/>
    <property type="match status" value="1"/>
</dbReference>
<dbReference type="Pfam" id="PF01261">
    <property type="entry name" value="AP_endonuc_2"/>
    <property type="match status" value="1"/>
</dbReference>
<dbReference type="InterPro" id="IPR050312">
    <property type="entry name" value="IolE/XylAMocC-like"/>
</dbReference>
<gene>
    <name evidence="3" type="ORF">LzC2_27130</name>
</gene>
<evidence type="ECO:0000259" key="2">
    <source>
        <dbReference type="Pfam" id="PF01261"/>
    </source>
</evidence>
<dbReference type="RefSeq" id="WP_171187794.1">
    <property type="nucleotide sequence ID" value="NZ_WTPX01000088.1"/>
</dbReference>
<dbReference type="Gene3D" id="3.20.20.150">
    <property type="entry name" value="Divalent-metal-dependent TIM barrel enzymes"/>
    <property type="match status" value="1"/>
</dbReference>
<proteinExistence type="predicted"/>
<evidence type="ECO:0000313" key="4">
    <source>
        <dbReference type="Proteomes" id="UP000609651"/>
    </source>
</evidence>
<feature type="chain" id="PRO_5046168249" description="Xylose isomerase-like TIM barrel domain-containing protein" evidence="1">
    <location>
        <begin position="30"/>
        <end position="329"/>
    </location>
</feature>
<feature type="signal peptide" evidence="1">
    <location>
        <begin position="1"/>
        <end position="29"/>
    </location>
</feature>
<name>A0ABX1VEX6_9PLAN</name>
<organism evidence="3 4">
    <name type="scientific">Alienimonas chondri</name>
    <dbReference type="NCBI Taxonomy" id="2681879"/>
    <lineage>
        <taxon>Bacteria</taxon>
        <taxon>Pseudomonadati</taxon>
        <taxon>Planctomycetota</taxon>
        <taxon>Planctomycetia</taxon>
        <taxon>Planctomycetales</taxon>
        <taxon>Planctomycetaceae</taxon>
        <taxon>Alienimonas</taxon>
    </lineage>
</organism>
<dbReference type="EMBL" id="WTPX01000088">
    <property type="protein sequence ID" value="NNJ26624.1"/>
    <property type="molecule type" value="Genomic_DNA"/>
</dbReference>
<dbReference type="InterPro" id="IPR006311">
    <property type="entry name" value="TAT_signal"/>
</dbReference>
<sequence>MTTPSRRSFLTAAAASAAALAARPTGSVAADPVKRQADGSLFKLSLAAYSFNSSLPRGDKEGTMSLEDVVDYAASLGLPGVELTGYYFPEVVQQVGALALYPQPFDPTSKEPAAPNEAAEYLHALAHRCFANGLTVSGTAIGNDFALPPGDARDKQIMHCMHWIDVAAVLGAPVIRIFAGKVPKGGDEKEAIARCAAGINDCLMYAAKKGVHLALENHGGITATPKQMLSIIEQVDDSPYFGVNFDSGNFRTDDPYRDLAAIAPYAINAQIKVAVHPDGKSKEEADLKRIVGILGDAGYRGWLVLEYEEGGDVKTEAAKWIDKLRAAIG</sequence>
<protein>
    <recommendedName>
        <fullName evidence="2">Xylose isomerase-like TIM barrel domain-containing protein</fullName>
    </recommendedName>
</protein>
<dbReference type="PANTHER" id="PTHR12110">
    <property type="entry name" value="HYDROXYPYRUVATE ISOMERASE"/>
    <property type="match status" value="1"/>
</dbReference>
<keyword evidence="4" id="KW-1185">Reference proteome</keyword>
<accession>A0ABX1VEX6</accession>
<evidence type="ECO:0000313" key="3">
    <source>
        <dbReference type="EMBL" id="NNJ26624.1"/>
    </source>
</evidence>
<feature type="domain" description="Xylose isomerase-like TIM barrel" evidence="2">
    <location>
        <begin position="71"/>
        <end position="323"/>
    </location>
</feature>
<evidence type="ECO:0000256" key="1">
    <source>
        <dbReference type="SAM" id="SignalP"/>
    </source>
</evidence>
<dbReference type="InterPro" id="IPR036237">
    <property type="entry name" value="Xyl_isomerase-like_sf"/>
</dbReference>
<dbReference type="PROSITE" id="PS51318">
    <property type="entry name" value="TAT"/>
    <property type="match status" value="1"/>
</dbReference>
<comment type="caution">
    <text evidence="3">The sequence shown here is derived from an EMBL/GenBank/DDBJ whole genome shotgun (WGS) entry which is preliminary data.</text>
</comment>
<dbReference type="PANTHER" id="PTHR12110:SF53">
    <property type="entry name" value="BLR5974 PROTEIN"/>
    <property type="match status" value="1"/>
</dbReference>
<keyword evidence="1" id="KW-0732">Signal</keyword>